<evidence type="ECO:0000313" key="3">
    <source>
        <dbReference type="Proteomes" id="UP001516400"/>
    </source>
</evidence>
<name>A0ABD2ML30_9CUCU</name>
<proteinExistence type="predicted"/>
<comment type="caution">
    <text evidence="2">The sequence shown here is derived from an EMBL/GenBank/DDBJ whole genome shotgun (WGS) entry which is preliminary data.</text>
</comment>
<keyword evidence="3" id="KW-1185">Reference proteome</keyword>
<organism evidence="2 3">
    <name type="scientific">Cryptolaemus montrouzieri</name>
    <dbReference type="NCBI Taxonomy" id="559131"/>
    <lineage>
        <taxon>Eukaryota</taxon>
        <taxon>Metazoa</taxon>
        <taxon>Ecdysozoa</taxon>
        <taxon>Arthropoda</taxon>
        <taxon>Hexapoda</taxon>
        <taxon>Insecta</taxon>
        <taxon>Pterygota</taxon>
        <taxon>Neoptera</taxon>
        <taxon>Endopterygota</taxon>
        <taxon>Coleoptera</taxon>
        <taxon>Polyphaga</taxon>
        <taxon>Cucujiformia</taxon>
        <taxon>Coccinelloidea</taxon>
        <taxon>Coccinellidae</taxon>
        <taxon>Scymninae</taxon>
        <taxon>Scymnini</taxon>
        <taxon>Cryptolaemus</taxon>
    </lineage>
</organism>
<dbReference type="Proteomes" id="UP001516400">
    <property type="component" value="Unassembled WGS sequence"/>
</dbReference>
<accession>A0ABD2ML30</accession>
<evidence type="ECO:0000256" key="1">
    <source>
        <dbReference type="SAM" id="Coils"/>
    </source>
</evidence>
<protein>
    <recommendedName>
        <fullName evidence="4">Cell division protein ZapB</fullName>
    </recommendedName>
</protein>
<gene>
    <name evidence="2" type="ORF">HHI36_011116</name>
</gene>
<feature type="non-terminal residue" evidence="2">
    <location>
        <position position="83"/>
    </location>
</feature>
<keyword evidence="1" id="KW-0175">Coiled coil</keyword>
<dbReference type="AlphaFoldDB" id="A0ABD2ML30"/>
<evidence type="ECO:0000313" key="2">
    <source>
        <dbReference type="EMBL" id="KAL3266967.1"/>
    </source>
</evidence>
<sequence length="83" mass="9863">MSEPTIQDLLNEIIRYRTELTDLIKSIETNTLKKVEVLEEKVDSLEKENEEMQERMEILERNSKRKNLLIFGLDKEPKDISVE</sequence>
<evidence type="ECO:0008006" key="4">
    <source>
        <dbReference type="Google" id="ProtNLM"/>
    </source>
</evidence>
<reference evidence="2 3" key="1">
    <citation type="journal article" date="2021" name="BMC Biol.">
        <title>Horizontally acquired antibacterial genes associated with adaptive radiation of ladybird beetles.</title>
        <authorList>
            <person name="Li H.S."/>
            <person name="Tang X.F."/>
            <person name="Huang Y.H."/>
            <person name="Xu Z.Y."/>
            <person name="Chen M.L."/>
            <person name="Du X.Y."/>
            <person name="Qiu B.Y."/>
            <person name="Chen P.T."/>
            <person name="Zhang W."/>
            <person name="Slipinski A."/>
            <person name="Escalona H.E."/>
            <person name="Waterhouse R.M."/>
            <person name="Zwick A."/>
            <person name="Pang H."/>
        </authorList>
    </citation>
    <scope>NUCLEOTIDE SEQUENCE [LARGE SCALE GENOMIC DNA]</scope>
    <source>
        <strain evidence="2">SYSU2018</strain>
    </source>
</reference>
<dbReference type="EMBL" id="JABFTP020000001">
    <property type="protein sequence ID" value="KAL3266967.1"/>
    <property type="molecule type" value="Genomic_DNA"/>
</dbReference>
<feature type="coiled-coil region" evidence="1">
    <location>
        <begin position="6"/>
        <end position="69"/>
    </location>
</feature>